<dbReference type="SUPFAM" id="SSF55424">
    <property type="entry name" value="FAD/NAD-linked reductases, dimerisation (C-terminal) domain"/>
    <property type="match status" value="1"/>
</dbReference>
<dbReference type="InterPro" id="IPR023753">
    <property type="entry name" value="FAD/NAD-binding_dom"/>
</dbReference>
<dbReference type="RefSeq" id="WP_119452873.1">
    <property type="nucleotide sequence ID" value="NZ_QWGA01000003.1"/>
</dbReference>
<dbReference type="Gene3D" id="3.50.50.60">
    <property type="entry name" value="FAD/NAD(P)-binding domain"/>
    <property type="match status" value="2"/>
</dbReference>
<dbReference type="InterPro" id="IPR036188">
    <property type="entry name" value="FAD/NAD-bd_sf"/>
</dbReference>
<protein>
    <submittedName>
        <fullName evidence="6">Cytochrome C</fullName>
    </submittedName>
</protein>
<evidence type="ECO:0000313" key="6">
    <source>
        <dbReference type="EMBL" id="RIJ31377.1"/>
    </source>
</evidence>
<dbReference type="PROSITE" id="PS51318">
    <property type="entry name" value="TAT"/>
    <property type="match status" value="1"/>
</dbReference>
<dbReference type="GO" id="GO:0016491">
    <property type="term" value="F:oxidoreductase activity"/>
    <property type="evidence" value="ECO:0007669"/>
    <property type="project" value="InterPro"/>
</dbReference>
<feature type="domain" description="Sulfide dehydrogenase [flavocytochrome c] flavoprotein chain central" evidence="5">
    <location>
        <begin position="164"/>
        <end position="279"/>
    </location>
</feature>
<feature type="domain" description="Flavocytochrome c sulphide dehydrogenase flavin-binding" evidence="4">
    <location>
        <begin position="357"/>
        <end position="423"/>
    </location>
</feature>
<comment type="caution">
    <text evidence="6">The sequence shown here is derived from an EMBL/GenBank/DDBJ whole genome shotgun (WGS) entry which is preliminary data.</text>
</comment>
<evidence type="ECO:0000259" key="5">
    <source>
        <dbReference type="Pfam" id="PF21706"/>
    </source>
</evidence>
<reference evidence="6 7" key="1">
    <citation type="submission" date="2018-08" db="EMBL/GenBank/DDBJ databases">
        <title>Henriciella mobilis sp. nov., isolated from seawater.</title>
        <authorList>
            <person name="Cheng H."/>
            <person name="Wu Y.-H."/>
            <person name="Xu X.-W."/>
            <person name="Guo L.-L."/>
        </authorList>
    </citation>
    <scope>NUCLEOTIDE SEQUENCE [LARGE SCALE GENOMIC DNA]</scope>
    <source>
        <strain evidence="6 7">CCUG67844</strain>
    </source>
</reference>
<dbReference type="Proteomes" id="UP000265845">
    <property type="component" value="Unassembled WGS sequence"/>
</dbReference>
<keyword evidence="2" id="KW-0274">FAD</keyword>
<feature type="domain" description="FAD/NAD(P)-binding" evidence="3">
    <location>
        <begin position="34"/>
        <end position="139"/>
    </location>
</feature>
<evidence type="ECO:0000313" key="7">
    <source>
        <dbReference type="Proteomes" id="UP000265845"/>
    </source>
</evidence>
<dbReference type="SUPFAM" id="SSF51905">
    <property type="entry name" value="FAD/NAD(P)-binding domain"/>
    <property type="match status" value="2"/>
</dbReference>
<name>A0A399RN18_9PROT</name>
<dbReference type="PANTHER" id="PTHR43755">
    <property type="match status" value="1"/>
</dbReference>
<keyword evidence="1" id="KW-0285">Flavoprotein</keyword>
<dbReference type="PANTHER" id="PTHR43755:SF1">
    <property type="entry name" value="FAD-DEPENDENT PYRIDINE NUCLEOTIDE-DISULPHIDE OXIDOREDUCTASE"/>
    <property type="match status" value="1"/>
</dbReference>
<dbReference type="Gene3D" id="3.90.760.10">
    <property type="entry name" value="Flavocytochrome c sulphide dehydrogenase, flavin-binding domain"/>
    <property type="match status" value="1"/>
</dbReference>
<dbReference type="InterPro" id="IPR015323">
    <property type="entry name" value="FlavoCytC_S_DH_flav-bd"/>
</dbReference>
<dbReference type="InterPro" id="IPR049386">
    <property type="entry name" value="FCSD_central"/>
</dbReference>
<dbReference type="AlphaFoldDB" id="A0A399RN18"/>
<dbReference type="InterPro" id="IPR016156">
    <property type="entry name" value="FAD/NAD-linked_Rdtase_dimer_sf"/>
</dbReference>
<keyword evidence="7" id="KW-1185">Reference proteome</keyword>
<dbReference type="OrthoDB" id="9805710at2"/>
<evidence type="ECO:0000256" key="2">
    <source>
        <dbReference type="ARBA" id="ARBA00022827"/>
    </source>
</evidence>
<dbReference type="EMBL" id="QWGA01000003">
    <property type="protein sequence ID" value="RIJ31377.1"/>
    <property type="molecule type" value="Genomic_DNA"/>
</dbReference>
<dbReference type="GO" id="GO:0050660">
    <property type="term" value="F:flavin adenine dinucleotide binding"/>
    <property type="evidence" value="ECO:0007669"/>
    <property type="project" value="InterPro"/>
</dbReference>
<proteinExistence type="predicted"/>
<dbReference type="Pfam" id="PF07992">
    <property type="entry name" value="Pyr_redox_2"/>
    <property type="match status" value="1"/>
</dbReference>
<organism evidence="6 7">
    <name type="scientific">Henriciella algicola</name>
    <dbReference type="NCBI Taxonomy" id="1608422"/>
    <lineage>
        <taxon>Bacteria</taxon>
        <taxon>Pseudomonadati</taxon>
        <taxon>Pseudomonadota</taxon>
        <taxon>Alphaproteobacteria</taxon>
        <taxon>Hyphomonadales</taxon>
        <taxon>Hyphomonadaceae</taxon>
        <taxon>Henriciella</taxon>
    </lineage>
</organism>
<evidence type="ECO:0000256" key="1">
    <source>
        <dbReference type="ARBA" id="ARBA00022630"/>
    </source>
</evidence>
<dbReference type="Pfam" id="PF09242">
    <property type="entry name" value="FCSD-flav_bind"/>
    <property type="match status" value="1"/>
</dbReference>
<dbReference type="FunFam" id="3.50.50.60:FF:000234">
    <property type="entry name" value="Flavocytochrome C sulfide dehydrogenase"/>
    <property type="match status" value="1"/>
</dbReference>
<gene>
    <name evidence="6" type="ORF">D1222_03725</name>
</gene>
<accession>A0A399RN18</accession>
<dbReference type="InterPro" id="IPR052541">
    <property type="entry name" value="SQRD"/>
</dbReference>
<dbReference type="InterPro" id="IPR006311">
    <property type="entry name" value="TAT_signal"/>
</dbReference>
<evidence type="ECO:0000259" key="4">
    <source>
        <dbReference type="Pfam" id="PF09242"/>
    </source>
</evidence>
<dbReference type="Pfam" id="PF21706">
    <property type="entry name" value="FCSD_central"/>
    <property type="match status" value="1"/>
</dbReference>
<sequence>MAWSPKRRDVLAGLAGTASLPLLGSPAIAQAQPKIVIVGGGFGGAAAARFVKTYVPGASVTLIEPQAHYTACPFSNLVIAGLRSLEAQQFGYDGLKAIGIKVIGDRADDVDAPARTVTLSSGDTLSYDKLILSPGIDIRWGALEGYDEAAASIMPHAWKAGPQTSLLREQLEAMPDGGTVIMSVPTAPYRCPPGPYERASLIAHYLKTQKPASKLIILDAKDEFSKQPLFLEAWAEHYPDHLEWIGASDFGRVISVDPGAMTLSTDFDTYDADVANVIPPQKAGEIAARAGVADQTGWCPINPVDFSSTLQPDVYVIGDATIAAPMPKSAFSANLQAKLCALQIARELKGEALAPTILANTCYSYVTPGAAVSITGVYSNEGGQLSSIEGSGGLSPAGPASSVRAAEAAEAEAWFQQITQQTFG</sequence>
<evidence type="ECO:0000259" key="3">
    <source>
        <dbReference type="Pfam" id="PF07992"/>
    </source>
</evidence>
<dbReference type="InterPro" id="IPR037092">
    <property type="entry name" value="FlavoCytC_S_DH_flav-bd_sf"/>
</dbReference>